<dbReference type="InterPro" id="IPR029069">
    <property type="entry name" value="HotDog_dom_sf"/>
</dbReference>
<dbReference type="InterPro" id="IPR050965">
    <property type="entry name" value="UPF0336/Enoyl-CoA_hydratase"/>
</dbReference>
<evidence type="ECO:0000313" key="2">
    <source>
        <dbReference type="EMBL" id="EZH76632.1"/>
    </source>
</evidence>
<organism evidence="2 3">
    <name type="scientific">Ectopseudomonas composti</name>
    <dbReference type="NCBI Taxonomy" id="658457"/>
    <lineage>
        <taxon>Bacteria</taxon>
        <taxon>Pseudomonadati</taxon>
        <taxon>Pseudomonadota</taxon>
        <taxon>Gammaproteobacteria</taxon>
        <taxon>Pseudomonadales</taxon>
        <taxon>Pseudomonadaceae</taxon>
        <taxon>Ectopseudomonas</taxon>
    </lineage>
</organism>
<dbReference type="PANTHER" id="PTHR43437:SF3">
    <property type="entry name" value="HYDROXYACYL-THIOESTER DEHYDRATASE TYPE 2, MITOCHONDRIAL"/>
    <property type="match status" value="1"/>
</dbReference>
<dbReference type="Pfam" id="PF01575">
    <property type="entry name" value="MaoC_dehydratas"/>
    <property type="match status" value="1"/>
</dbReference>
<gene>
    <name evidence="2" type="ORF">AU05_03660</name>
</gene>
<reference evidence="3" key="1">
    <citation type="journal article" date="2014" name="Genome Announc.">
        <title>Draft Genome Sequence of the algae degrading bacterium Pseudomonas mendocina AD6.</title>
        <authorList>
            <person name="Barney B.M."/>
            <person name="Lenneman E.M."/>
        </authorList>
    </citation>
    <scope>NUCLEOTIDE SEQUENCE [LARGE SCALE GENOMIC DNA]</scope>
    <source>
        <strain evidence="3">AD6</strain>
    </source>
</reference>
<sequence length="159" mass="17174">MSQVTNIPYEALSLGQQAAFEKTVEERDVQLFAAVSGDNNPVHLDAAFAAETLFKERIAHGMFTGALISAAIACRLPGPGTIYLGQQLKFTRPVKLGDTLTVKLEVLEKLPKNRVRIATRVFNQDGKQVVDGEAEVLAPSAEQTVTMPPMPQVSVVANI</sequence>
<evidence type="ECO:0000313" key="3">
    <source>
        <dbReference type="Proteomes" id="UP000023842"/>
    </source>
</evidence>
<dbReference type="RefSeq" id="WP_241766166.1">
    <property type="nucleotide sequence ID" value="NZ_JFJN01000124.1"/>
</dbReference>
<name>A0ABN0S5Y6_9GAMM</name>
<proteinExistence type="predicted"/>
<dbReference type="EMBL" id="JFJN01000124">
    <property type="protein sequence ID" value="EZH76632.1"/>
    <property type="molecule type" value="Genomic_DNA"/>
</dbReference>
<keyword evidence="3" id="KW-1185">Reference proteome</keyword>
<feature type="domain" description="MaoC-like" evidence="1">
    <location>
        <begin position="21"/>
        <end position="113"/>
    </location>
</feature>
<dbReference type="Proteomes" id="UP000023842">
    <property type="component" value="Unassembled WGS sequence"/>
</dbReference>
<evidence type="ECO:0000259" key="1">
    <source>
        <dbReference type="Pfam" id="PF01575"/>
    </source>
</evidence>
<protein>
    <submittedName>
        <fullName evidence="2">3-hydroxybutyryl-CoA dehydratase</fullName>
    </submittedName>
</protein>
<dbReference type="Gene3D" id="3.10.129.10">
    <property type="entry name" value="Hotdog Thioesterase"/>
    <property type="match status" value="1"/>
</dbReference>
<dbReference type="InterPro" id="IPR002539">
    <property type="entry name" value="MaoC-like_dom"/>
</dbReference>
<comment type="caution">
    <text evidence="2">The sequence shown here is derived from an EMBL/GenBank/DDBJ whole genome shotgun (WGS) entry which is preliminary data.</text>
</comment>
<dbReference type="PANTHER" id="PTHR43437">
    <property type="entry name" value="HYDROXYACYL-THIOESTER DEHYDRATASE TYPE 2, MITOCHONDRIAL-RELATED"/>
    <property type="match status" value="1"/>
</dbReference>
<dbReference type="SUPFAM" id="SSF54637">
    <property type="entry name" value="Thioesterase/thiol ester dehydrase-isomerase"/>
    <property type="match status" value="1"/>
</dbReference>
<accession>A0ABN0S5Y6</accession>
<dbReference type="PRINTS" id="PR01483">
    <property type="entry name" value="FASYNTHASE"/>
</dbReference>
<dbReference type="InterPro" id="IPR003965">
    <property type="entry name" value="Fatty_acid_synthase"/>
</dbReference>
<dbReference type="CDD" id="cd03449">
    <property type="entry name" value="R_hydratase"/>
    <property type="match status" value="1"/>
</dbReference>